<reference evidence="2" key="1">
    <citation type="submission" date="2014-09" db="EMBL/GenBank/DDBJ databases">
        <authorList>
            <person name="Magalhaes I.L.F."/>
            <person name="Oliveira U."/>
            <person name="Santos F.R."/>
            <person name="Vidigal T.H.D.A."/>
            <person name="Brescovit A.D."/>
            <person name="Santos A.J."/>
        </authorList>
    </citation>
    <scope>NUCLEOTIDE SEQUENCE</scope>
    <source>
        <tissue evidence="2">Shoot tissue taken approximately 20 cm above the soil surface</tissue>
    </source>
</reference>
<reference evidence="2" key="2">
    <citation type="journal article" date="2015" name="Data Brief">
        <title>Shoot transcriptome of the giant reed, Arundo donax.</title>
        <authorList>
            <person name="Barrero R.A."/>
            <person name="Guerrero F.D."/>
            <person name="Moolhuijzen P."/>
            <person name="Goolsby J.A."/>
            <person name="Tidwell J."/>
            <person name="Bellgard S.E."/>
            <person name="Bellgard M.I."/>
        </authorList>
    </citation>
    <scope>NUCLEOTIDE SEQUENCE</scope>
    <source>
        <tissue evidence="2">Shoot tissue taken approximately 20 cm above the soil surface</tissue>
    </source>
</reference>
<evidence type="ECO:0000313" key="2">
    <source>
        <dbReference type="EMBL" id="JAD21933.1"/>
    </source>
</evidence>
<accession>A0A0A8Y9D4</accession>
<feature type="compositionally biased region" description="Low complexity" evidence="1">
    <location>
        <begin position="69"/>
        <end position="94"/>
    </location>
</feature>
<protein>
    <submittedName>
        <fullName evidence="2">Uncharacterized protein</fullName>
    </submittedName>
</protein>
<name>A0A0A8Y9D4_ARUDO</name>
<feature type="compositionally biased region" description="Low complexity" evidence="1">
    <location>
        <begin position="105"/>
        <end position="126"/>
    </location>
</feature>
<organism evidence="2">
    <name type="scientific">Arundo donax</name>
    <name type="common">Giant reed</name>
    <name type="synonym">Donax arundinaceus</name>
    <dbReference type="NCBI Taxonomy" id="35708"/>
    <lineage>
        <taxon>Eukaryota</taxon>
        <taxon>Viridiplantae</taxon>
        <taxon>Streptophyta</taxon>
        <taxon>Embryophyta</taxon>
        <taxon>Tracheophyta</taxon>
        <taxon>Spermatophyta</taxon>
        <taxon>Magnoliopsida</taxon>
        <taxon>Liliopsida</taxon>
        <taxon>Poales</taxon>
        <taxon>Poaceae</taxon>
        <taxon>PACMAD clade</taxon>
        <taxon>Arundinoideae</taxon>
        <taxon>Arundineae</taxon>
        <taxon>Arundo</taxon>
    </lineage>
</organism>
<evidence type="ECO:0000256" key="1">
    <source>
        <dbReference type="SAM" id="MobiDB-lite"/>
    </source>
</evidence>
<sequence length="126" mass="13099">MKWSAARTRRERLVQLSAPAARAGTNTLAASSTWTSWPSMRAAASEERMVVVIYAGRREEAAPEVEAGSSSSSAPCSLAPTAPSTSSMTPTLLACSSPAPLPRYSAPSCSRRSPGSSSLASMYGCL</sequence>
<proteinExistence type="predicted"/>
<feature type="region of interest" description="Disordered" evidence="1">
    <location>
        <begin position="61"/>
        <end position="126"/>
    </location>
</feature>
<dbReference type="EMBL" id="GBRH01275962">
    <property type="protein sequence ID" value="JAD21933.1"/>
    <property type="molecule type" value="Transcribed_RNA"/>
</dbReference>
<dbReference type="AlphaFoldDB" id="A0A0A8Y9D4"/>